<feature type="domain" description="HTH araC/xylS-type" evidence="3">
    <location>
        <begin position="197"/>
        <end position="295"/>
    </location>
</feature>
<dbReference type="EMBL" id="JACYXI010000017">
    <property type="protein sequence ID" value="MBD8893888.1"/>
    <property type="molecule type" value="Genomic_DNA"/>
</dbReference>
<keyword evidence="2" id="KW-0804">Transcription</keyword>
<dbReference type="PANTHER" id="PTHR47893:SF1">
    <property type="entry name" value="REGULATORY PROTEIN PCHR"/>
    <property type="match status" value="1"/>
</dbReference>
<dbReference type="SUPFAM" id="SSF46689">
    <property type="entry name" value="Homeodomain-like"/>
    <property type="match status" value="2"/>
</dbReference>
<accession>A0ABR9CSN0</accession>
<dbReference type="PANTHER" id="PTHR47893">
    <property type="entry name" value="REGULATORY PROTEIN PCHR"/>
    <property type="match status" value="1"/>
</dbReference>
<sequence>MNRKVAPAPGHPRKLVQAASAFWPQTSIETVKCSRVRPKLETFVFLEGQQSFWLDGAYFDIDAGHGASCCPKALTFVLDRETEIQLLRGTAKPLSKVSIVSPVTWLEEMEVEKGARSSELADFMSGHLNHLVWEPGPDVLALCNQISQPPKWLTGEMRELYLSARGLDMMLAVCQRIGKDSMAGALKQSRNVRVQMEKVRSFLIAHLDEELHIDRIARETGTSVRSLQRQFREQFGETVFDFVRGSRLDKAREALLRDRISVNEAALLAGYKTQGSFTTAFKTRYGDVPTRLRDGRGR</sequence>
<comment type="caution">
    <text evidence="4">The sequence shown here is derived from an EMBL/GenBank/DDBJ whole genome shotgun (WGS) entry which is preliminary data.</text>
</comment>
<gene>
    <name evidence="4" type="ORF">IG616_20265</name>
</gene>
<evidence type="ECO:0000313" key="5">
    <source>
        <dbReference type="Proteomes" id="UP000632063"/>
    </source>
</evidence>
<reference evidence="4 5" key="2">
    <citation type="journal article" date="2021" name="Int. J. Syst. Evol. Microbiol.">
        <title>Roseibium litorale sp. nov., isolated from a tidal flat sediment and proposal for the reclassification of Labrenzia polysiphoniae as Roseibium polysiphoniae comb. nov.</title>
        <authorList>
            <person name="Liu Y."/>
            <person name="Pei T."/>
            <person name="Du J."/>
            <person name="Chao M."/>
            <person name="Deng M.R."/>
            <person name="Zhu H."/>
        </authorList>
    </citation>
    <scope>NUCLEOTIDE SEQUENCE [LARGE SCALE GENOMIC DNA]</scope>
    <source>
        <strain evidence="4 5">4C16A</strain>
    </source>
</reference>
<dbReference type="Gene3D" id="1.10.10.60">
    <property type="entry name" value="Homeodomain-like"/>
    <property type="match status" value="1"/>
</dbReference>
<dbReference type="SMART" id="SM00342">
    <property type="entry name" value="HTH_ARAC"/>
    <property type="match status" value="1"/>
</dbReference>
<dbReference type="Proteomes" id="UP000632063">
    <property type="component" value="Unassembled WGS sequence"/>
</dbReference>
<proteinExistence type="predicted"/>
<name>A0ABR9CSN0_9HYPH</name>
<organism evidence="4 5">
    <name type="scientific">Roseibium litorale</name>
    <dbReference type="NCBI Taxonomy" id="2803841"/>
    <lineage>
        <taxon>Bacteria</taxon>
        <taxon>Pseudomonadati</taxon>
        <taxon>Pseudomonadota</taxon>
        <taxon>Alphaproteobacteria</taxon>
        <taxon>Hyphomicrobiales</taxon>
        <taxon>Stappiaceae</taxon>
        <taxon>Roseibium</taxon>
    </lineage>
</organism>
<dbReference type="InterPro" id="IPR053142">
    <property type="entry name" value="PchR_regulatory_protein"/>
</dbReference>
<keyword evidence="1" id="KW-0805">Transcription regulation</keyword>
<dbReference type="InterPro" id="IPR009057">
    <property type="entry name" value="Homeodomain-like_sf"/>
</dbReference>
<dbReference type="RefSeq" id="WP_192150303.1">
    <property type="nucleotide sequence ID" value="NZ_JACYXI010000017.1"/>
</dbReference>
<dbReference type="InterPro" id="IPR018060">
    <property type="entry name" value="HTH_AraC"/>
</dbReference>
<evidence type="ECO:0000259" key="3">
    <source>
        <dbReference type="PROSITE" id="PS01124"/>
    </source>
</evidence>
<evidence type="ECO:0000256" key="1">
    <source>
        <dbReference type="ARBA" id="ARBA00023015"/>
    </source>
</evidence>
<dbReference type="PROSITE" id="PS01124">
    <property type="entry name" value="HTH_ARAC_FAMILY_2"/>
    <property type="match status" value="1"/>
</dbReference>
<dbReference type="Pfam" id="PF12833">
    <property type="entry name" value="HTH_18"/>
    <property type="match status" value="1"/>
</dbReference>
<evidence type="ECO:0000313" key="4">
    <source>
        <dbReference type="EMBL" id="MBD8893888.1"/>
    </source>
</evidence>
<keyword evidence="5" id="KW-1185">Reference proteome</keyword>
<evidence type="ECO:0000256" key="2">
    <source>
        <dbReference type="ARBA" id="ARBA00023163"/>
    </source>
</evidence>
<protein>
    <submittedName>
        <fullName evidence="4">Helix-turn-helix transcriptional regulator</fullName>
    </submittedName>
</protein>
<reference evidence="5" key="1">
    <citation type="submission" date="2020-09" db="EMBL/GenBank/DDBJ databases">
        <title>The genome sequence of strain Labrenzia suaedae 4C16A.</title>
        <authorList>
            <person name="Liu Y."/>
        </authorList>
    </citation>
    <scope>NUCLEOTIDE SEQUENCE [LARGE SCALE GENOMIC DNA]</scope>
    <source>
        <strain evidence="5">4C16A</strain>
    </source>
</reference>